<keyword evidence="2" id="KW-1185">Reference proteome</keyword>
<evidence type="ECO:0000313" key="2">
    <source>
        <dbReference type="Proteomes" id="UP000237271"/>
    </source>
</evidence>
<accession>A0A2P4YH98</accession>
<keyword evidence="1" id="KW-0067">ATP-binding</keyword>
<evidence type="ECO:0000313" key="1">
    <source>
        <dbReference type="EMBL" id="POM77099.1"/>
    </source>
</evidence>
<name>A0A2P4YH98_9STRA</name>
<keyword evidence="1" id="KW-0547">Nucleotide-binding</keyword>
<dbReference type="OrthoDB" id="126917at2759"/>
<comment type="caution">
    <text evidence="1">The sequence shown here is derived from an EMBL/GenBank/DDBJ whole genome shotgun (WGS) entry which is preliminary data.</text>
</comment>
<organism evidence="1 2">
    <name type="scientific">Phytophthora palmivora</name>
    <dbReference type="NCBI Taxonomy" id="4796"/>
    <lineage>
        <taxon>Eukaryota</taxon>
        <taxon>Sar</taxon>
        <taxon>Stramenopiles</taxon>
        <taxon>Oomycota</taxon>
        <taxon>Peronosporomycetes</taxon>
        <taxon>Peronosporales</taxon>
        <taxon>Peronosporaceae</taxon>
        <taxon>Phytophthora</taxon>
    </lineage>
</organism>
<gene>
    <name evidence="1" type="ORF">PHPALM_5570</name>
</gene>
<dbReference type="GO" id="GO:0005524">
    <property type="term" value="F:ATP binding"/>
    <property type="evidence" value="ECO:0007669"/>
    <property type="project" value="UniProtKB-KW"/>
</dbReference>
<protein>
    <submittedName>
        <fullName evidence="1">ATP-binding cassette (ABC) Superfamily</fullName>
    </submittedName>
</protein>
<proteinExistence type="predicted"/>
<sequence length="101" mass="11628">MQRSGLFPVWGYPWVQPENTTTQSQPEGLFWRWISLKNVTNKLREDRLISYILDQRDLRIAFTHLIANGYSTLSWRDLDRSLSPALKTSAGTVPSSQGPYT</sequence>
<feature type="non-terminal residue" evidence="1">
    <location>
        <position position="101"/>
    </location>
</feature>
<reference evidence="1 2" key="1">
    <citation type="journal article" date="2017" name="Genome Biol. Evol.">
        <title>Phytophthora megakarya and P. palmivora, closely related causal agents of cacao black pod rot, underwent increases in genome sizes and gene numbers by different mechanisms.</title>
        <authorList>
            <person name="Ali S.S."/>
            <person name="Shao J."/>
            <person name="Lary D.J."/>
            <person name="Kronmiller B."/>
            <person name="Shen D."/>
            <person name="Strem M.D."/>
            <person name="Amoako-Attah I."/>
            <person name="Akrofi A.Y."/>
            <person name="Begoude B.A."/>
            <person name="Ten Hoopen G.M."/>
            <person name="Coulibaly K."/>
            <person name="Kebe B.I."/>
            <person name="Melnick R.L."/>
            <person name="Guiltinan M.J."/>
            <person name="Tyler B.M."/>
            <person name="Meinhardt L.W."/>
            <person name="Bailey B.A."/>
        </authorList>
    </citation>
    <scope>NUCLEOTIDE SEQUENCE [LARGE SCALE GENOMIC DNA]</scope>
    <source>
        <strain evidence="2">sbr112.9</strain>
    </source>
</reference>
<dbReference type="Proteomes" id="UP000237271">
    <property type="component" value="Unassembled WGS sequence"/>
</dbReference>
<dbReference type="AlphaFoldDB" id="A0A2P4YH98"/>
<dbReference type="EMBL" id="NCKW01002961">
    <property type="protein sequence ID" value="POM77099.1"/>
    <property type="molecule type" value="Genomic_DNA"/>
</dbReference>